<dbReference type="RefSeq" id="WP_192461538.1">
    <property type="nucleotide sequence ID" value="NZ_JACYFJ010000002.1"/>
</dbReference>
<dbReference type="Proteomes" id="UP001595814">
    <property type="component" value="Unassembled WGS sequence"/>
</dbReference>
<evidence type="ECO:0000313" key="2">
    <source>
        <dbReference type="Proteomes" id="UP001595814"/>
    </source>
</evidence>
<sequence length="425" mass="48690">MQTYTSQPIAKALGRLLFSLFFLNTFLISAQGNGEIKINSFSFNAQQKSNFAILGAEEYVERGLTIIHLMGETRYEFKSFDTYGSAEACKEFVEVIGKMEKDQARYIVLAHDSAANETLSNSQELNSLGFLKLLELKGRQAYILHNLNGETSEAIHDVSLNVTLSIPNTINDGKVYFPKETYEFEPSVDRYIAHAGGEIDKVRYTNTIEALDVNYKKGFRLFELDIIETSDGEWVAAHDWEMWSRFTDYTGELPPTLAEFKKHTIYGDYHTMDINDINHWFSNHKDAILVTDKINEPVKFANAFVDKDRLIMELFSQLSIEEATQHGIKVMMSQEPLLRLKGDKADYLTINNIEHVAVSRRIISSKKKLMLQLKEKGIKVYVFNVNFDPGKDEKYVYENELGLVYGMYADRWAFDSGKTKDEPTK</sequence>
<dbReference type="InterPro" id="IPR017946">
    <property type="entry name" value="PLC-like_Pdiesterase_TIM-brl"/>
</dbReference>
<comment type="caution">
    <text evidence="1">The sequence shown here is derived from an EMBL/GenBank/DDBJ whole genome shotgun (WGS) entry which is preliminary data.</text>
</comment>
<proteinExistence type="predicted"/>
<reference evidence="2" key="1">
    <citation type="journal article" date="2019" name="Int. J. Syst. Evol. Microbiol.">
        <title>The Global Catalogue of Microorganisms (GCM) 10K type strain sequencing project: providing services to taxonomists for standard genome sequencing and annotation.</title>
        <authorList>
            <consortium name="The Broad Institute Genomics Platform"/>
            <consortium name="The Broad Institute Genome Sequencing Center for Infectious Disease"/>
            <person name="Wu L."/>
            <person name="Ma J."/>
        </authorList>
    </citation>
    <scope>NUCLEOTIDE SEQUENCE [LARGE SCALE GENOMIC DNA]</scope>
    <source>
        <strain evidence="2">CECT 7477</strain>
    </source>
</reference>
<organism evidence="1 2">
    <name type="scientific">Euzebyella saccharophila</name>
    <dbReference type="NCBI Taxonomy" id="679664"/>
    <lineage>
        <taxon>Bacteria</taxon>
        <taxon>Pseudomonadati</taxon>
        <taxon>Bacteroidota</taxon>
        <taxon>Flavobacteriia</taxon>
        <taxon>Flavobacteriales</taxon>
        <taxon>Flavobacteriaceae</taxon>
        <taxon>Euzebyella</taxon>
    </lineage>
</organism>
<keyword evidence="2" id="KW-1185">Reference proteome</keyword>
<accession>A0ABV8JRV3</accession>
<dbReference type="Gene3D" id="3.20.20.190">
    <property type="entry name" value="Phosphatidylinositol (PI) phosphodiesterase"/>
    <property type="match status" value="1"/>
</dbReference>
<gene>
    <name evidence="1" type="ORF">ACFOUT_12985</name>
</gene>
<dbReference type="SUPFAM" id="SSF51695">
    <property type="entry name" value="PLC-like phosphodiesterases"/>
    <property type="match status" value="1"/>
</dbReference>
<evidence type="ECO:0000313" key="1">
    <source>
        <dbReference type="EMBL" id="MFC4096796.1"/>
    </source>
</evidence>
<name>A0ABV8JRV3_9FLAO</name>
<dbReference type="EMBL" id="JBHSAW010000010">
    <property type="protein sequence ID" value="MFC4096796.1"/>
    <property type="molecule type" value="Genomic_DNA"/>
</dbReference>
<protein>
    <recommendedName>
        <fullName evidence="3">Glycerophosphoryl diester phosphodiesterase</fullName>
    </recommendedName>
</protein>
<evidence type="ECO:0008006" key="3">
    <source>
        <dbReference type="Google" id="ProtNLM"/>
    </source>
</evidence>